<protein>
    <submittedName>
        <fullName evidence="3">Uncharacterized protein</fullName>
    </submittedName>
</protein>
<dbReference type="AlphaFoldDB" id="A0A4Y9R7M6"/>
<dbReference type="EMBL" id="SPQZ01000001">
    <property type="protein sequence ID" value="TFV99922.1"/>
    <property type="molecule type" value="Genomic_DNA"/>
</dbReference>
<accession>A0A4Y9R7M6</accession>
<keyword evidence="4" id="KW-1185">Reference proteome</keyword>
<organism evidence="3 4">
    <name type="scientific">Orlajensenia leifsoniae</name>
    <dbReference type="NCBI Taxonomy" id="2561933"/>
    <lineage>
        <taxon>Bacteria</taxon>
        <taxon>Bacillati</taxon>
        <taxon>Actinomycetota</taxon>
        <taxon>Actinomycetes</taxon>
        <taxon>Micrococcales</taxon>
        <taxon>Microbacteriaceae</taxon>
        <taxon>Orlajensenia</taxon>
    </lineage>
</organism>
<keyword evidence="2" id="KW-0472">Membrane</keyword>
<keyword evidence="2" id="KW-0812">Transmembrane</keyword>
<evidence type="ECO:0000256" key="2">
    <source>
        <dbReference type="SAM" id="Phobius"/>
    </source>
</evidence>
<feature type="transmembrane region" description="Helical" evidence="2">
    <location>
        <begin position="214"/>
        <end position="234"/>
    </location>
</feature>
<reference evidence="3 4" key="1">
    <citation type="journal article" date="2018" name="J. Microbiol.">
        <title>Leifsonia flava sp. nov., a novel actinobacterium isolated from the rhizosphere of Aquilegia viridiflora.</title>
        <authorList>
            <person name="Cai Y."/>
            <person name="Tao W.Z."/>
            <person name="Ma Y.J."/>
            <person name="Cheng J."/>
            <person name="Zhang M.Y."/>
            <person name="Zhang Y.X."/>
        </authorList>
    </citation>
    <scope>NUCLEOTIDE SEQUENCE [LARGE SCALE GENOMIC DNA]</scope>
    <source>
        <strain evidence="3 4">SYP-B2174</strain>
    </source>
</reference>
<evidence type="ECO:0000313" key="4">
    <source>
        <dbReference type="Proteomes" id="UP000298127"/>
    </source>
</evidence>
<feature type="compositionally biased region" description="Pro residues" evidence="1">
    <location>
        <begin position="154"/>
        <end position="168"/>
    </location>
</feature>
<sequence>MPDPSAFVTWSSSDQSDVFSAAGVVMTHAGTRTITAAWASDPATSSSFQVSVTHGPIVGFEFVAPIPQYRTVSPGTLVMLGVEGTDHWGNLVGDATSDVTFTSSVASDKFSSVSPWQLTMTAPGTHVITASYPGYPSATVTLTVTTNSAHHGATPPPNGSHKTTPPPSGSHESGPHPATSSDTETSNETATSNVSDVAPGATHLAKTGQSAPTGLLIVALAMAVAGIALSWIAIKLRRPRRPRS</sequence>
<evidence type="ECO:0000256" key="1">
    <source>
        <dbReference type="SAM" id="MobiDB-lite"/>
    </source>
</evidence>
<feature type="compositionally biased region" description="Polar residues" evidence="1">
    <location>
        <begin position="178"/>
        <end position="195"/>
    </location>
</feature>
<feature type="region of interest" description="Disordered" evidence="1">
    <location>
        <begin position="147"/>
        <end position="196"/>
    </location>
</feature>
<name>A0A4Y9R7M6_9MICO</name>
<dbReference type="Proteomes" id="UP000298127">
    <property type="component" value="Unassembled WGS sequence"/>
</dbReference>
<gene>
    <name evidence="3" type="ORF">E4M00_01600</name>
</gene>
<comment type="caution">
    <text evidence="3">The sequence shown here is derived from an EMBL/GenBank/DDBJ whole genome shotgun (WGS) entry which is preliminary data.</text>
</comment>
<keyword evidence="2" id="KW-1133">Transmembrane helix</keyword>
<evidence type="ECO:0000313" key="3">
    <source>
        <dbReference type="EMBL" id="TFV99922.1"/>
    </source>
</evidence>
<proteinExistence type="predicted"/>